<dbReference type="Proteomes" id="UP000467841">
    <property type="component" value="Unassembled WGS sequence"/>
</dbReference>
<name>A0A6D2HR95_9BRAS</name>
<evidence type="ECO:0000259" key="1">
    <source>
        <dbReference type="PROSITE" id="PS50181"/>
    </source>
</evidence>
<dbReference type="Gene3D" id="1.20.1280.50">
    <property type="match status" value="1"/>
</dbReference>
<feature type="domain" description="F-box" evidence="1">
    <location>
        <begin position="1"/>
        <end position="46"/>
    </location>
</feature>
<accession>A0A6D2HR95</accession>
<dbReference type="SUPFAM" id="SSF81383">
    <property type="entry name" value="F-box domain"/>
    <property type="match status" value="1"/>
</dbReference>
<dbReference type="OrthoDB" id="1924677at2759"/>
<comment type="caution">
    <text evidence="2">The sequence shown here is derived from an EMBL/GenBank/DDBJ whole genome shotgun (WGS) entry which is preliminary data.</text>
</comment>
<keyword evidence="3" id="KW-1185">Reference proteome</keyword>
<dbReference type="InterPro" id="IPR006527">
    <property type="entry name" value="F-box-assoc_dom_typ1"/>
</dbReference>
<dbReference type="InterPro" id="IPR001810">
    <property type="entry name" value="F-box_dom"/>
</dbReference>
<gene>
    <name evidence="2" type="ORF">MERR_LOCUS2837</name>
</gene>
<protein>
    <recommendedName>
        <fullName evidence="1">F-box domain-containing protein</fullName>
    </recommendedName>
</protein>
<dbReference type="PROSITE" id="PS50181">
    <property type="entry name" value="FBOX"/>
    <property type="match status" value="1"/>
</dbReference>
<dbReference type="InterPro" id="IPR036047">
    <property type="entry name" value="F-box-like_dom_sf"/>
</dbReference>
<dbReference type="Pfam" id="PF07734">
    <property type="entry name" value="FBA_1"/>
    <property type="match status" value="1"/>
</dbReference>
<dbReference type="PANTHER" id="PTHR31672">
    <property type="entry name" value="BNACNNG10540D PROTEIN"/>
    <property type="match status" value="1"/>
</dbReference>
<evidence type="ECO:0000313" key="3">
    <source>
        <dbReference type="Proteomes" id="UP000467841"/>
    </source>
</evidence>
<dbReference type="InterPro" id="IPR017451">
    <property type="entry name" value="F-box-assoc_interact_dom"/>
</dbReference>
<proteinExistence type="predicted"/>
<organism evidence="2 3">
    <name type="scientific">Microthlaspi erraticum</name>
    <dbReference type="NCBI Taxonomy" id="1685480"/>
    <lineage>
        <taxon>Eukaryota</taxon>
        <taxon>Viridiplantae</taxon>
        <taxon>Streptophyta</taxon>
        <taxon>Embryophyta</taxon>
        <taxon>Tracheophyta</taxon>
        <taxon>Spermatophyta</taxon>
        <taxon>Magnoliopsida</taxon>
        <taxon>eudicotyledons</taxon>
        <taxon>Gunneridae</taxon>
        <taxon>Pentapetalae</taxon>
        <taxon>rosids</taxon>
        <taxon>malvids</taxon>
        <taxon>Brassicales</taxon>
        <taxon>Brassicaceae</taxon>
        <taxon>Coluteocarpeae</taxon>
        <taxon>Microthlaspi</taxon>
    </lineage>
</organism>
<dbReference type="InterPro" id="IPR050796">
    <property type="entry name" value="SCF_F-box_component"/>
</dbReference>
<dbReference type="Pfam" id="PF00646">
    <property type="entry name" value="F-box"/>
    <property type="match status" value="1"/>
</dbReference>
<dbReference type="AlphaFoldDB" id="A0A6D2HR95"/>
<dbReference type="EMBL" id="CACVBM020000188">
    <property type="protein sequence ID" value="CAA7015602.1"/>
    <property type="molecule type" value="Genomic_DNA"/>
</dbReference>
<dbReference type="NCBIfam" id="TIGR01640">
    <property type="entry name" value="F_box_assoc_1"/>
    <property type="match status" value="1"/>
</dbReference>
<reference evidence="2" key="1">
    <citation type="submission" date="2020-01" db="EMBL/GenBank/DDBJ databases">
        <authorList>
            <person name="Mishra B."/>
        </authorList>
    </citation>
    <scope>NUCLEOTIDE SEQUENCE [LARGE SCALE GENOMIC DNA]</scope>
</reference>
<dbReference type="CDD" id="cd22157">
    <property type="entry name" value="F-box_AtFBW1-like"/>
    <property type="match status" value="1"/>
</dbReference>
<evidence type="ECO:0000313" key="2">
    <source>
        <dbReference type="EMBL" id="CAA7015602.1"/>
    </source>
</evidence>
<sequence length="376" mass="43887">MLLSNLAEDVVEEILSRVPAKSLKRFQSTCKQWNPLFNDDSFTKKHFEKAAKEALVLMVRNFRVYSVSFDLSGIHNNIDHATIKPKGEFSLLGDYNRDIFHCNGLLLCTKNKESSNDVGDRVVAYNPCTRQTKWIELSSVHKEIDKIAFGYKNNESGCHSYKILMFTCYKPVFDKFNIYEFSSNSWRVLYGITRDWNAASDDGGLSFKGNTYWIASDRENILDELFVLRFDFTEERFQRLRLPFTSTRSSDMVVLSTVREEQLAVLFKDTVGSTMGIWLTNKIDDDEPNNVSWCMFFKVDLHEKYRVSHSMSFVVDEENKLAVCCDRYLEGCDFNSRIYISREDEFRQVDLLGDFVIQPKHYWTFLFTYVPSLVQI</sequence>
<dbReference type="PANTHER" id="PTHR31672:SF13">
    <property type="entry name" value="F-BOX PROTEIN CPR30-LIKE"/>
    <property type="match status" value="1"/>
</dbReference>
<dbReference type="SMART" id="SM00256">
    <property type="entry name" value="FBOX"/>
    <property type="match status" value="1"/>
</dbReference>